<dbReference type="KEGG" id="erz:ER308_17850"/>
<gene>
    <name evidence="9 10" type="primary">fliQ</name>
    <name evidence="10" type="ORF">ER308_17850</name>
</gene>
<dbReference type="GO" id="GO:0044780">
    <property type="term" value="P:bacterial-type flagellum assembly"/>
    <property type="evidence" value="ECO:0007669"/>
    <property type="project" value="InterPro"/>
</dbReference>
<evidence type="ECO:0000256" key="2">
    <source>
        <dbReference type="ARBA" id="ARBA00006156"/>
    </source>
</evidence>
<evidence type="ECO:0000256" key="3">
    <source>
        <dbReference type="ARBA" id="ARBA00021718"/>
    </source>
</evidence>
<dbReference type="GO" id="GO:0005886">
    <property type="term" value="C:plasma membrane"/>
    <property type="evidence" value="ECO:0007669"/>
    <property type="project" value="UniProtKB-SubCell"/>
</dbReference>
<feature type="transmembrane region" description="Helical" evidence="9">
    <location>
        <begin position="12"/>
        <end position="38"/>
    </location>
</feature>
<keyword evidence="10" id="KW-0966">Cell projection</keyword>
<proteinExistence type="inferred from homology"/>
<keyword evidence="4 9" id="KW-1003">Cell membrane</keyword>
<keyword evidence="8 9" id="KW-0975">Bacterial flagellum</keyword>
<name>A0A411YJF3_9ACTN</name>
<protein>
    <recommendedName>
        <fullName evidence="3 9">Flagellar biosynthetic protein FliQ</fullName>
    </recommendedName>
</protein>
<dbReference type="GO" id="GO:0009425">
    <property type="term" value="C:bacterial-type flagellum basal body"/>
    <property type="evidence" value="ECO:0007669"/>
    <property type="project" value="UniProtKB-SubCell"/>
</dbReference>
<dbReference type="Proteomes" id="UP000291469">
    <property type="component" value="Chromosome"/>
</dbReference>
<evidence type="ECO:0000256" key="7">
    <source>
        <dbReference type="ARBA" id="ARBA00023136"/>
    </source>
</evidence>
<comment type="subcellular location">
    <subcellularLocation>
        <location evidence="1 9">Cell membrane</location>
        <topology evidence="1">Multi-pass membrane protein</topology>
    </subcellularLocation>
    <subcellularLocation>
        <location evidence="9">Bacterial flagellum basal body</location>
    </subcellularLocation>
</comment>
<sequence>MTDAQVLEIVTGALRIGLVLAGPLLAVALGVGVVVSLIQTVTQIQEMTLTFVPKLIGVALVIVLLGSWMIRELVNWVTQLWTDIPSLT</sequence>
<dbReference type="NCBIfam" id="TIGR01402">
    <property type="entry name" value="fliQ"/>
    <property type="match status" value="1"/>
</dbReference>
<accession>A0A411YJF3</accession>
<dbReference type="RefSeq" id="WP_131156242.1">
    <property type="nucleotide sequence ID" value="NZ_CP036402.1"/>
</dbReference>
<keyword evidence="10" id="KW-0969">Cilium</keyword>
<evidence type="ECO:0000256" key="1">
    <source>
        <dbReference type="ARBA" id="ARBA00004651"/>
    </source>
</evidence>
<feature type="transmembrane region" description="Helical" evidence="9">
    <location>
        <begin position="50"/>
        <end position="70"/>
    </location>
</feature>
<evidence type="ECO:0000313" key="10">
    <source>
        <dbReference type="EMBL" id="QBI21249.1"/>
    </source>
</evidence>
<dbReference type="PANTHER" id="PTHR34040:SF2">
    <property type="entry name" value="FLAGELLAR BIOSYNTHETIC PROTEIN FLIQ"/>
    <property type="match status" value="1"/>
</dbReference>
<keyword evidence="6 9" id="KW-1133">Transmembrane helix</keyword>
<dbReference type="AlphaFoldDB" id="A0A411YJF3"/>
<evidence type="ECO:0000256" key="8">
    <source>
        <dbReference type="ARBA" id="ARBA00023143"/>
    </source>
</evidence>
<keyword evidence="10" id="KW-0282">Flagellum</keyword>
<dbReference type="GO" id="GO:0009306">
    <property type="term" value="P:protein secretion"/>
    <property type="evidence" value="ECO:0007669"/>
    <property type="project" value="InterPro"/>
</dbReference>
<dbReference type="PIRSF" id="PIRSF004669">
    <property type="entry name" value="FliQ"/>
    <property type="match status" value="1"/>
</dbReference>
<evidence type="ECO:0000256" key="9">
    <source>
        <dbReference type="RuleBase" id="RU364090"/>
    </source>
</evidence>
<evidence type="ECO:0000256" key="6">
    <source>
        <dbReference type="ARBA" id="ARBA00022989"/>
    </source>
</evidence>
<dbReference type="Pfam" id="PF01313">
    <property type="entry name" value="Bac_export_3"/>
    <property type="match status" value="1"/>
</dbReference>
<dbReference type="InterPro" id="IPR006305">
    <property type="entry name" value="FliQ"/>
</dbReference>
<dbReference type="PANTHER" id="PTHR34040">
    <property type="entry name" value="FLAGELLAR BIOSYNTHETIC PROTEIN FLIQ"/>
    <property type="match status" value="1"/>
</dbReference>
<organism evidence="10 11">
    <name type="scientific">Egibacter rhizosphaerae</name>
    <dbReference type="NCBI Taxonomy" id="1670831"/>
    <lineage>
        <taxon>Bacteria</taxon>
        <taxon>Bacillati</taxon>
        <taxon>Actinomycetota</taxon>
        <taxon>Nitriliruptoria</taxon>
        <taxon>Egibacterales</taxon>
        <taxon>Egibacteraceae</taxon>
        <taxon>Egibacter</taxon>
    </lineage>
</organism>
<keyword evidence="5 9" id="KW-0812">Transmembrane</keyword>
<comment type="similarity">
    <text evidence="2 9">Belongs to the FliQ/MopD/SpaQ family.</text>
</comment>
<dbReference type="InterPro" id="IPR002191">
    <property type="entry name" value="Bac_export_3"/>
</dbReference>
<keyword evidence="11" id="KW-1185">Reference proteome</keyword>
<evidence type="ECO:0000256" key="4">
    <source>
        <dbReference type="ARBA" id="ARBA00022475"/>
    </source>
</evidence>
<dbReference type="PRINTS" id="PR00952">
    <property type="entry name" value="TYPE3IMQPROT"/>
</dbReference>
<reference evidence="10 11" key="1">
    <citation type="submission" date="2019-01" db="EMBL/GenBank/DDBJ databases">
        <title>Egibacter rhizosphaerae EGI 80759T.</title>
        <authorList>
            <person name="Chen D.-D."/>
            <person name="Tian Y."/>
            <person name="Jiao J.-Y."/>
            <person name="Zhang X.-T."/>
            <person name="Zhang Y.-G."/>
            <person name="Zhang Y."/>
            <person name="Xiao M."/>
            <person name="Shu W.-S."/>
            <person name="Li W.-J."/>
        </authorList>
    </citation>
    <scope>NUCLEOTIDE SEQUENCE [LARGE SCALE GENOMIC DNA]</scope>
    <source>
        <strain evidence="10 11">EGI 80759</strain>
    </source>
</reference>
<dbReference type="EMBL" id="CP036402">
    <property type="protein sequence ID" value="QBI21249.1"/>
    <property type="molecule type" value="Genomic_DNA"/>
</dbReference>
<evidence type="ECO:0000313" key="11">
    <source>
        <dbReference type="Proteomes" id="UP000291469"/>
    </source>
</evidence>
<evidence type="ECO:0000256" key="5">
    <source>
        <dbReference type="ARBA" id="ARBA00022692"/>
    </source>
</evidence>
<comment type="function">
    <text evidence="9">Role in flagellar biosynthesis.</text>
</comment>
<keyword evidence="7 9" id="KW-0472">Membrane</keyword>